<dbReference type="PROSITE" id="PS51831">
    <property type="entry name" value="HD"/>
    <property type="match status" value="1"/>
</dbReference>
<name>A0A5C6AK42_9BACT</name>
<keyword evidence="3" id="KW-0378">Hydrolase</keyword>
<dbReference type="Pfam" id="PF13487">
    <property type="entry name" value="HD_5"/>
    <property type="match status" value="1"/>
</dbReference>
<dbReference type="InterPro" id="IPR006674">
    <property type="entry name" value="HD_domain"/>
</dbReference>
<dbReference type="InterPro" id="IPR006675">
    <property type="entry name" value="HDIG_dom"/>
</dbReference>
<dbReference type="SMART" id="SM00471">
    <property type="entry name" value="HDc"/>
    <property type="match status" value="1"/>
</dbReference>
<accession>A0A5C6AK42</accession>
<evidence type="ECO:0000313" key="4">
    <source>
        <dbReference type="Proteomes" id="UP000317421"/>
    </source>
</evidence>
<evidence type="ECO:0000313" key="3">
    <source>
        <dbReference type="EMBL" id="TWT99780.1"/>
    </source>
</evidence>
<dbReference type="PANTHER" id="PTHR43155">
    <property type="entry name" value="CYCLIC DI-GMP PHOSPHODIESTERASE PA4108-RELATED"/>
    <property type="match status" value="1"/>
</dbReference>
<dbReference type="NCBIfam" id="TIGR00277">
    <property type="entry name" value="HDIG"/>
    <property type="match status" value="1"/>
</dbReference>
<reference evidence="3 4" key="1">
    <citation type="submission" date="2019-02" db="EMBL/GenBank/DDBJ databases">
        <title>Deep-cultivation of Planctomycetes and their phenomic and genomic characterization uncovers novel biology.</title>
        <authorList>
            <person name="Wiegand S."/>
            <person name="Jogler M."/>
            <person name="Boedeker C."/>
            <person name="Pinto D."/>
            <person name="Vollmers J."/>
            <person name="Rivas-Marin E."/>
            <person name="Kohn T."/>
            <person name="Peeters S.H."/>
            <person name="Heuer A."/>
            <person name="Rast P."/>
            <person name="Oberbeckmann S."/>
            <person name="Bunk B."/>
            <person name="Jeske O."/>
            <person name="Meyerdierks A."/>
            <person name="Storesund J.E."/>
            <person name="Kallscheuer N."/>
            <person name="Luecker S."/>
            <person name="Lage O.M."/>
            <person name="Pohl T."/>
            <person name="Merkel B.J."/>
            <person name="Hornburger P."/>
            <person name="Mueller R.-W."/>
            <person name="Bruemmer F."/>
            <person name="Labrenz M."/>
            <person name="Spormann A.M."/>
            <person name="Op Den Camp H."/>
            <person name="Overmann J."/>
            <person name="Amann R."/>
            <person name="Jetten M.S.M."/>
            <person name="Mascher T."/>
            <person name="Medema M.H."/>
            <person name="Devos D.P."/>
            <person name="Kaster A.-K."/>
            <person name="Ovreas L."/>
            <person name="Rohde M."/>
            <person name="Galperin M.Y."/>
            <person name="Jogler C."/>
        </authorList>
    </citation>
    <scope>NUCLEOTIDE SEQUENCE [LARGE SCALE GENOMIC DNA]</scope>
    <source>
        <strain evidence="3 4">Pla108</strain>
    </source>
</reference>
<sequence>MATAQLSNRPLPTDGPCDTLVGRLEQAFGQSFAVLNTAHSAIDAKDRYTCGHSDRVARIAVRLAQEMGCEGEALNALYVGGLLHDIGKIGVDDAVLRKSGALTADEYDQIKLHPTLGEQILHGVPGLEPVLPIVRHHHESWDGSGYPDGLALEEIPALARIAAIADAIDAMGSDRPYRKGMPLEDVESTLREGAGKQWDPAVVASYFAARDDIRAIGRVEREPMALDVGHWRLGEACPLD</sequence>
<keyword evidence="4" id="KW-1185">Reference proteome</keyword>
<organism evidence="3 4">
    <name type="scientific">Botrimarina colliarenosi</name>
    <dbReference type="NCBI Taxonomy" id="2528001"/>
    <lineage>
        <taxon>Bacteria</taxon>
        <taxon>Pseudomonadati</taxon>
        <taxon>Planctomycetota</taxon>
        <taxon>Planctomycetia</taxon>
        <taxon>Pirellulales</taxon>
        <taxon>Lacipirellulaceae</taxon>
        <taxon>Botrimarina</taxon>
    </lineage>
</organism>
<dbReference type="Proteomes" id="UP000317421">
    <property type="component" value="Unassembled WGS sequence"/>
</dbReference>
<evidence type="ECO:0000259" key="2">
    <source>
        <dbReference type="PROSITE" id="PS51832"/>
    </source>
</evidence>
<dbReference type="Gene3D" id="1.10.3210.10">
    <property type="entry name" value="Hypothetical protein af1432"/>
    <property type="match status" value="1"/>
</dbReference>
<dbReference type="PANTHER" id="PTHR43155:SF2">
    <property type="entry name" value="CYCLIC DI-GMP PHOSPHODIESTERASE PA4108"/>
    <property type="match status" value="1"/>
</dbReference>
<feature type="domain" description="HD-GYP" evidence="2">
    <location>
        <begin position="27"/>
        <end position="222"/>
    </location>
</feature>
<dbReference type="SUPFAM" id="SSF109604">
    <property type="entry name" value="HD-domain/PDEase-like"/>
    <property type="match status" value="1"/>
</dbReference>
<protein>
    <submittedName>
        <fullName evidence="3">Cyclic di-GMP phosphodiesterase response regulator RpfG</fullName>
        <ecNumber evidence="3">3.1.4.52</ecNumber>
    </submittedName>
</protein>
<dbReference type="EMBL" id="SJPR01000001">
    <property type="protein sequence ID" value="TWT99780.1"/>
    <property type="molecule type" value="Genomic_DNA"/>
</dbReference>
<dbReference type="CDD" id="cd00077">
    <property type="entry name" value="HDc"/>
    <property type="match status" value="1"/>
</dbReference>
<dbReference type="GO" id="GO:0071111">
    <property type="term" value="F:cyclic-guanylate-specific phosphodiesterase activity"/>
    <property type="evidence" value="ECO:0007669"/>
    <property type="project" value="UniProtKB-EC"/>
</dbReference>
<dbReference type="PROSITE" id="PS51832">
    <property type="entry name" value="HD_GYP"/>
    <property type="match status" value="1"/>
</dbReference>
<dbReference type="AlphaFoldDB" id="A0A5C6AK42"/>
<dbReference type="InterPro" id="IPR037522">
    <property type="entry name" value="HD_GYP_dom"/>
</dbReference>
<proteinExistence type="predicted"/>
<gene>
    <name evidence="3" type="primary">rpfG_1</name>
    <name evidence="3" type="ORF">Pla108_07230</name>
</gene>
<dbReference type="InterPro" id="IPR003607">
    <property type="entry name" value="HD/PDEase_dom"/>
</dbReference>
<feature type="domain" description="HD" evidence="1">
    <location>
        <begin position="49"/>
        <end position="171"/>
    </location>
</feature>
<dbReference type="RefSeq" id="WP_231934274.1">
    <property type="nucleotide sequence ID" value="NZ_SJPR01000001.1"/>
</dbReference>
<evidence type="ECO:0000259" key="1">
    <source>
        <dbReference type="PROSITE" id="PS51831"/>
    </source>
</evidence>
<comment type="caution">
    <text evidence="3">The sequence shown here is derived from an EMBL/GenBank/DDBJ whole genome shotgun (WGS) entry which is preliminary data.</text>
</comment>
<dbReference type="EC" id="3.1.4.52" evidence="3"/>